<reference evidence="1 2" key="1">
    <citation type="submission" date="2017-04" db="EMBL/GenBank/DDBJ databases">
        <title>The new phylogeny of genus Mycobacterium.</title>
        <authorList>
            <person name="Tortoli E."/>
            <person name="Trovato A."/>
            <person name="Cirillo D.M."/>
        </authorList>
    </citation>
    <scope>NUCLEOTIDE SEQUENCE [LARGE SCALE GENOMIC DNA]</scope>
    <source>
        <strain evidence="1 2">KCTC 19819</strain>
    </source>
</reference>
<accession>A0A7I7SBE3</accession>
<dbReference type="RefSeq" id="WP_085302771.1">
    <property type="nucleotide sequence ID" value="NZ_AP022594.1"/>
</dbReference>
<dbReference type="Proteomes" id="UP000193577">
    <property type="component" value="Unassembled WGS sequence"/>
</dbReference>
<dbReference type="AlphaFoldDB" id="A0A7I7SBE3"/>
<comment type="caution">
    <text evidence="1">The sequence shown here is derived from an EMBL/GenBank/DDBJ whole genome shotgun (WGS) entry which is preliminary data.</text>
</comment>
<proteinExistence type="predicted"/>
<keyword evidence="2" id="KW-1185">Reference proteome</keyword>
<sequence length="91" mass="9939">MNSRIWTAAATALCSGAALGSLVVGSRVGFIAAAMAAALLWLAVDFFTWQHHPTYVGERHDPDLGRTITFPQRERGEAHAEREVVSCRAMR</sequence>
<evidence type="ECO:0000313" key="1">
    <source>
        <dbReference type="EMBL" id="OSC34748.1"/>
    </source>
</evidence>
<name>A0A7I7SBE3_9MYCO</name>
<organism evidence="1 2">
    <name type="scientific">Mycolicibacillus koreensis</name>
    <dbReference type="NCBI Taxonomy" id="1069220"/>
    <lineage>
        <taxon>Bacteria</taxon>
        <taxon>Bacillati</taxon>
        <taxon>Actinomycetota</taxon>
        <taxon>Actinomycetes</taxon>
        <taxon>Mycobacteriales</taxon>
        <taxon>Mycobacteriaceae</taxon>
        <taxon>Mycolicibacillus</taxon>
    </lineage>
</organism>
<dbReference type="EMBL" id="NCXO01000008">
    <property type="protein sequence ID" value="OSC34748.1"/>
    <property type="molecule type" value="Genomic_DNA"/>
</dbReference>
<evidence type="ECO:0000313" key="2">
    <source>
        <dbReference type="Proteomes" id="UP000193577"/>
    </source>
</evidence>
<protein>
    <submittedName>
        <fullName evidence="1">Uncharacterized protein</fullName>
    </submittedName>
</protein>
<gene>
    <name evidence="1" type="ORF">B8W67_05725</name>
</gene>